<comment type="subcellular location">
    <subcellularLocation>
        <location evidence="2 11">Membrane</location>
        <topology evidence="2 11">Multi-pass membrane protein</topology>
    </subcellularLocation>
</comment>
<feature type="transmembrane region" description="Helical" evidence="11">
    <location>
        <begin position="67"/>
        <end position="86"/>
    </location>
</feature>
<feature type="domain" description="Peptidase S54 rhomboid" evidence="12">
    <location>
        <begin position="135"/>
        <end position="279"/>
    </location>
</feature>
<keyword evidence="14" id="KW-1185">Reference proteome</keyword>
<evidence type="ECO:0000256" key="7">
    <source>
        <dbReference type="ARBA" id="ARBA00022801"/>
    </source>
</evidence>
<dbReference type="GO" id="GO:0016020">
    <property type="term" value="C:membrane"/>
    <property type="evidence" value="ECO:0007669"/>
    <property type="project" value="UniProtKB-SubCell"/>
</dbReference>
<dbReference type="GO" id="GO:0004252">
    <property type="term" value="F:serine-type endopeptidase activity"/>
    <property type="evidence" value="ECO:0007669"/>
    <property type="project" value="InterPro"/>
</dbReference>
<keyword evidence="6 11" id="KW-0812">Transmembrane</keyword>
<keyword evidence="8 11" id="KW-0720">Serine protease</keyword>
<evidence type="ECO:0000256" key="1">
    <source>
        <dbReference type="ARBA" id="ARBA00000156"/>
    </source>
</evidence>
<comment type="similarity">
    <text evidence="3 11">Belongs to the peptidase S54 family.</text>
</comment>
<evidence type="ECO:0000259" key="12">
    <source>
        <dbReference type="Pfam" id="PF01694"/>
    </source>
</evidence>
<dbReference type="PANTHER" id="PTHR22936">
    <property type="entry name" value="RHOMBOID-RELATED"/>
    <property type="match status" value="1"/>
</dbReference>
<keyword evidence="7 11" id="KW-0378">Hydrolase</keyword>
<dbReference type="GO" id="GO:0006508">
    <property type="term" value="P:proteolysis"/>
    <property type="evidence" value="ECO:0007669"/>
    <property type="project" value="UniProtKB-KW"/>
</dbReference>
<dbReference type="InterPro" id="IPR035952">
    <property type="entry name" value="Rhomboid-like_sf"/>
</dbReference>
<evidence type="ECO:0000313" key="14">
    <source>
        <dbReference type="Proteomes" id="UP000663870"/>
    </source>
</evidence>
<feature type="transmembrane region" description="Helical" evidence="11">
    <location>
        <begin position="200"/>
        <end position="220"/>
    </location>
</feature>
<dbReference type="InterPro" id="IPR022764">
    <property type="entry name" value="Peptidase_S54_rhomboid_dom"/>
</dbReference>
<accession>A0A816F1E7</accession>
<comment type="catalytic activity">
    <reaction evidence="1 11">
        <text>Cleaves type-1 transmembrane domains using a catalytic dyad composed of serine and histidine that are contributed by different transmembrane domains.</text>
        <dbReference type="EC" id="3.4.21.105"/>
    </reaction>
</comment>
<dbReference type="SUPFAM" id="SSF144091">
    <property type="entry name" value="Rhomboid-like"/>
    <property type="match status" value="1"/>
</dbReference>
<dbReference type="Gene3D" id="1.20.1540.10">
    <property type="entry name" value="Rhomboid-like"/>
    <property type="match status" value="1"/>
</dbReference>
<dbReference type="InterPro" id="IPR002610">
    <property type="entry name" value="Peptidase_S54_rhomboid-like"/>
</dbReference>
<dbReference type="PANTHER" id="PTHR22936:SF69">
    <property type="entry name" value="RHOMBOID-LIKE PROTEIN"/>
    <property type="match status" value="1"/>
</dbReference>
<evidence type="ECO:0000256" key="8">
    <source>
        <dbReference type="ARBA" id="ARBA00022825"/>
    </source>
</evidence>
<evidence type="ECO:0000256" key="2">
    <source>
        <dbReference type="ARBA" id="ARBA00004141"/>
    </source>
</evidence>
<comment type="caution">
    <text evidence="13">The sequence shown here is derived from an EMBL/GenBank/DDBJ whole genome shotgun (WGS) entry which is preliminary data.</text>
</comment>
<dbReference type="AlphaFoldDB" id="A0A816F1E7"/>
<evidence type="ECO:0000256" key="10">
    <source>
        <dbReference type="ARBA" id="ARBA00023136"/>
    </source>
</evidence>
<organism evidence="13 14">
    <name type="scientific">Rotaria sordida</name>
    <dbReference type="NCBI Taxonomy" id="392033"/>
    <lineage>
        <taxon>Eukaryota</taxon>
        <taxon>Metazoa</taxon>
        <taxon>Spiralia</taxon>
        <taxon>Gnathifera</taxon>
        <taxon>Rotifera</taxon>
        <taxon>Eurotatoria</taxon>
        <taxon>Bdelloidea</taxon>
        <taxon>Philodinida</taxon>
        <taxon>Philodinidae</taxon>
        <taxon>Rotaria</taxon>
    </lineage>
</organism>
<dbReference type="EMBL" id="CAJNOL010011014">
    <property type="protein sequence ID" value="CAF1653139.1"/>
    <property type="molecule type" value="Genomic_DNA"/>
</dbReference>
<evidence type="ECO:0000256" key="9">
    <source>
        <dbReference type="ARBA" id="ARBA00022989"/>
    </source>
</evidence>
<reference evidence="13" key="1">
    <citation type="submission" date="2021-02" db="EMBL/GenBank/DDBJ databases">
        <authorList>
            <person name="Nowell W R."/>
        </authorList>
    </citation>
    <scope>NUCLEOTIDE SEQUENCE</scope>
</reference>
<protein>
    <recommendedName>
        <fullName evidence="4">rhomboid protease</fullName>
        <ecNumber evidence="4">3.4.21.105</ecNumber>
    </recommendedName>
</protein>
<feature type="transmembrane region" description="Helical" evidence="11">
    <location>
        <begin position="175"/>
        <end position="194"/>
    </location>
</feature>
<evidence type="ECO:0000256" key="4">
    <source>
        <dbReference type="ARBA" id="ARBA00013039"/>
    </source>
</evidence>
<dbReference type="Proteomes" id="UP000663870">
    <property type="component" value="Unassembled WGS sequence"/>
</dbReference>
<feature type="transmembrane region" description="Helical" evidence="11">
    <location>
        <begin position="298"/>
        <end position="318"/>
    </location>
</feature>
<comment type="caution">
    <text evidence="11">Lacks conserved residue(s) required for the propagation of feature annotation.</text>
</comment>
<dbReference type="EC" id="3.4.21.105" evidence="4"/>
<evidence type="ECO:0000256" key="6">
    <source>
        <dbReference type="ARBA" id="ARBA00022692"/>
    </source>
</evidence>
<feature type="transmembrane region" description="Helical" evidence="11">
    <location>
        <begin position="263"/>
        <end position="286"/>
    </location>
</feature>
<dbReference type="Pfam" id="PF01694">
    <property type="entry name" value="Rhomboid"/>
    <property type="match status" value="1"/>
</dbReference>
<keyword evidence="5 11" id="KW-0645">Protease</keyword>
<keyword evidence="10 11" id="KW-0472">Membrane</keyword>
<gene>
    <name evidence="13" type="ORF">JXQ802_LOCUS54869</name>
</gene>
<evidence type="ECO:0000256" key="11">
    <source>
        <dbReference type="RuleBase" id="RU362115"/>
    </source>
</evidence>
<keyword evidence="9 11" id="KW-1133">Transmembrane helix</keyword>
<name>A0A816F1E7_9BILA</name>
<evidence type="ECO:0000313" key="13">
    <source>
        <dbReference type="EMBL" id="CAF1653139.1"/>
    </source>
</evidence>
<proteinExistence type="inferred from homology"/>
<evidence type="ECO:0000256" key="3">
    <source>
        <dbReference type="ARBA" id="ARBA00009045"/>
    </source>
</evidence>
<feature type="transmembrane region" description="Helical" evidence="11">
    <location>
        <begin position="232"/>
        <end position="251"/>
    </location>
</feature>
<comment type="function">
    <text evidence="11">Serine protease involved in intramembrane proteolysis.</text>
</comment>
<evidence type="ECO:0000256" key="5">
    <source>
        <dbReference type="ARBA" id="ARBA00022670"/>
    </source>
</evidence>
<sequence>MSAFTKTVWTKIKDGFESPKRQTTSGAPAPPYAPRTYAFNGDVFVEVDQPGSTVHVTSPAHEPHRPIFTVAVGVFDVLMLIIMFIAQRGTNLSSNTWIKMGAKYVPCMKPLSSKAERLANNAGLKSQCYAFLFPFQIYRFFTPMFLHAGVRHLLNNLVYQALAGSILERKYGTKIFSICYILFGFSGNIMSALVKTKTVSAGASGAVYGLLFFCIIDNTLRIFTIENMKDKIIQFCIMLLVIPYFIMSVFVDVDFSGNIDHAGHGGGALMGILVSIFLCDMPNFITRRVPNGGRRIQLIALIAIIGYFVISLFVFYLLKPISLK</sequence>